<protein>
    <recommendedName>
        <fullName evidence="6 22">Penicillin-binding protein 1B</fullName>
        <shortName evidence="23">PBP-1b</shortName>
        <shortName evidence="23">PBP1b</shortName>
    </recommendedName>
    <alternativeName>
        <fullName evidence="19 23">Murein polymerase</fullName>
    </alternativeName>
</protein>
<sequence length="799" mass="89391">MSPKKPNPPAKKPSPKKASAKKPASKSKRTPARKTTKPPAGKKKTVKPSWGKRLWGITWKLALVGVVVVVAWGIVLDRQIQQRFTGDKWQLPAAVYGRELQLYPGLRLSRKELQDELALLNYRKVKRAKRGGEYAVSQTKIEVVRRQFEFADGIEPELPMLLTFSPSRLAKIQHRDTGEEIAQTRLDPVLLERLNVTEQEDRLFVPLNDIPDSLKQALILTEDRQFYQHDGVSPMAIARALVVNLRAGRTVQGGSTITQQLAKNFFLTRERTLWRKLQEAYMALLIDFRYSKDEILESYFNEVYLGQNGSNAVHGIGLASYFYFGRPVNDLSVEQVALLVAIIKGPSYYDPWRHEQRAVNRRDLVLRILAEEGELSAERYQLAVKKPLGLSKRGSMGYQKTPGFVSLVRRELKQHADDWRNHNGVKVFTTLDPLSQRHAQTAAQSVLEQLDQGATKQLQTAMVISERHTGAIRALVGGREKNNQGFNRALDARRQIGSLVKPFVYLTALEQGHQLGELLDNSPLAVPLDDGTQWQPNNYDKSFSEPVMLVRALAESLNVPTVRLGLEVGVDSVVDTLKLAGLEENTRPYPSILLGSLSLSPFQMAQLYQTLGGDGEYRPLYAVHQVNDGQGNILYKADSDAERRWSEMSNFLTLYGMSQVTRSGTARSLKWRIPKVDLAGKTGTTNDLRDSWYVGIDQREIVTVWVGRDDNKPAAVTGSSAALPVYAAYLKTSYPQSLRAMQPDNLSWVHFAKANGHPTSAECGETQLLPAPSSQAELAEGCVQQSATKAKTWLQSIFN</sequence>
<evidence type="ECO:0000313" key="29">
    <source>
        <dbReference type="EMBL" id="MEE1675310.1"/>
    </source>
</evidence>
<dbReference type="InterPro" id="IPR036950">
    <property type="entry name" value="PBP_transglycosylase"/>
</dbReference>
<keyword evidence="17" id="KW-0511">Multifunctional enzyme</keyword>
<accession>A0ABU7GA51</accession>
<dbReference type="InterPro" id="IPR011813">
    <property type="entry name" value="PBP_1b"/>
</dbReference>
<dbReference type="Pfam" id="PF00905">
    <property type="entry name" value="Transpeptidase"/>
    <property type="match status" value="1"/>
</dbReference>
<keyword evidence="16" id="KW-0046">Antibiotic resistance</keyword>
<evidence type="ECO:0000259" key="28">
    <source>
        <dbReference type="Pfam" id="PF14814"/>
    </source>
</evidence>
<keyword evidence="9" id="KW-0645">Protease</keyword>
<evidence type="ECO:0000256" key="10">
    <source>
        <dbReference type="ARBA" id="ARBA00022676"/>
    </source>
</evidence>
<dbReference type="InterPro" id="IPR012338">
    <property type="entry name" value="Beta-lactam/transpept-like"/>
</dbReference>
<dbReference type="Proteomes" id="UP001310248">
    <property type="component" value="Unassembled WGS sequence"/>
</dbReference>
<feature type="domain" description="Bifunctional transglycosylase second" evidence="28">
    <location>
        <begin position="102"/>
        <end position="186"/>
    </location>
</feature>
<comment type="similarity">
    <text evidence="4 23">In the C-terminal section; belongs to the transpeptidase family.</text>
</comment>
<evidence type="ECO:0000256" key="21">
    <source>
        <dbReference type="ARBA" id="ARBA00049902"/>
    </source>
</evidence>
<feature type="region of interest" description="Disordered" evidence="24">
    <location>
        <begin position="1"/>
        <end position="47"/>
    </location>
</feature>
<evidence type="ECO:0000256" key="2">
    <source>
        <dbReference type="ARBA" id="ARBA00004236"/>
    </source>
</evidence>
<evidence type="ECO:0000259" key="27">
    <source>
        <dbReference type="Pfam" id="PF00912"/>
    </source>
</evidence>
<evidence type="ECO:0000256" key="18">
    <source>
        <dbReference type="ARBA" id="ARBA00023316"/>
    </source>
</evidence>
<feature type="compositionally biased region" description="Basic residues" evidence="24">
    <location>
        <begin position="13"/>
        <end position="46"/>
    </location>
</feature>
<evidence type="ECO:0000313" key="30">
    <source>
        <dbReference type="Proteomes" id="UP001310248"/>
    </source>
</evidence>
<evidence type="ECO:0000256" key="23">
    <source>
        <dbReference type="PIRNR" id="PIRNR002799"/>
    </source>
</evidence>
<keyword evidence="15 25" id="KW-0472">Membrane</keyword>
<evidence type="ECO:0000256" key="24">
    <source>
        <dbReference type="SAM" id="MobiDB-lite"/>
    </source>
</evidence>
<evidence type="ECO:0000256" key="25">
    <source>
        <dbReference type="SAM" id="Phobius"/>
    </source>
</evidence>
<keyword evidence="7" id="KW-1003">Cell membrane</keyword>
<dbReference type="InterPro" id="IPR028166">
    <property type="entry name" value="UB2H"/>
</dbReference>
<dbReference type="Pfam" id="PF00912">
    <property type="entry name" value="Transgly"/>
    <property type="match status" value="1"/>
</dbReference>
<dbReference type="InterPro" id="IPR050396">
    <property type="entry name" value="Glycosyltr_51/Transpeptidase"/>
</dbReference>
<organism evidence="29 30">
    <name type="scientific">Agarivorans aestuarii</name>
    <dbReference type="NCBI Taxonomy" id="1563703"/>
    <lineage>
        <taxon>Bacteria</taxon>
        <taxon>Pseudomonadati</taxon>
        <taxon>Pseudomonadota</taxon>
        <taxon>Gammaproteobacteria</taxon>
        <taxon>Alteromonadales</taxon>
        <taxon>Alteromonadaceae</taxon>
        <taxon>Agarivorans</taxon>
    </lineage>
</organism>
<keyword evidence="13 23" id="KW-0133">Cell shape</keyword>
<comment type="subcellular location">
    <subcellularLocation>
        <location evidence="2">Cell membrane</location>
    </subcellularLocation>
</comment>
<evidence type="ECO:0000256" key="9">
    <source>
        <dbReference type="ARBA" id="ARBA00022670"/>
    </source>
</evidence>
<keyword evidence="12" id="KW-0378">Hydrolase</keyword>
<reference evidence="30" key="1">
    <citation type="submission" date="2023-07" db="EMBL/GenBank/DDBJ databases">
        <title>Draft genome sequence of Agarivorans aestuarii strain ZMCS4, a CAZymes producing bacteria isolated from the marine brown algae Clodostephus spongiosus.</title>
        <authorList>
            <person name="Lorente B."/>
            <person name="Cabral C."/>
            <person name="Frias J."/>
            <person name="Faria J."/>
            <person name="Toubarro D."/>
        </authorList>
    </citation>
    <scope>NUCLEOTIDE SEQUENCE [LARGE SCALE GENOMIC DNA]</scope>
    <source>
        <strain evidence="30">ZMCS4</strain>
    </source>
</reference>
<evidence type="ECO:0000256" key="20">
    <source>
        <dbReference type="ARBA" id="ARBA00034000"/>
    </source>
</evidence>
<comment type="similarity">
    <text evidence="5 23">In the N-terminal section; belongs to the glycosyltransferase 51 family.</text>
</comment>
<dbReference type="PANTHER" id="PTHR32282:SF11">
    <property type="entry name" value="PENICILLIN-BINDING PROTEIN 1B"/>
    <property type="match status" value="1"/>
</dbReference>
<evidence type="ECO:0000256" key="6">
    <source>
        <dbReference type="ARBA" id="ARBA00018637"/>
    </source>
</evidence>
<dbReference type="RefSeq" id="WP_329776245.1">
    <property type="nucleotide sequence ID" value="NZ_JAYDYW010000012.1"/>
</dbReference>
<dbReference type="InterPro" id="IPR023346">
    <property type="entry name" value="Lysozyme-like_dom_sf"/>
</dbReference>
<evidence type="ECO:0000256" key="12">
    <source>
        <dbReference type="ARBA" id="ARBA00022801"/>
    </source>
</evidence>
<evidence type="ECO:0000259" key="26">
    <source>
        <dbReference type="Pfam" id="PF00905"/>
    </source>
</evidence>
<evidence type="ECO:0000256" key="4">
    <source>
        <dbReference type="ARBA" id="ARBA00007090"/>
    </source>
</evidence>
<dbReference type="EMBL" id="JAYDYW010000012">
    <property type="protein sequence ID" value="MEE1675310.1"/>
    <property type="molecule type" value="Genomic_DNA"/>
</dbReference>
<evidence type="ECO:0000256" key="8">
    <source>
        <dbReference type="ARBA" id="ARBA00022645"/>
    </source>
</evidence>
<comment type="function">
    <text evidence="1 23">Cell wall formation. Synthesis of cross-linked peptidoglycan from the lipid intermediates. The enzyme has a penicillin-insensitive transglycosylase N-terminal domain (formation of linear glycan strands) and a penicillin-sensitive transpeptidase C-terminal domain (cross-linking of the peptide subunits).</text>
</comment>
<evidence type="ECO:0000256" key="13">
    <source>
        <dbReference type="ARBA" id="ARBA00022960"/>
    </source>
</evidence>
<dbReference type="InterPro" id="IPR001460">
    <property type="entry name" value="PCN-bd_Tpept"/>
</dbReference>
<keyword evidence="14 23" id="KW-0573">Peptidoglycan synthesis</keyword>
<dbReference type="InterPro" id="IPR001264">
    <property type="entry name" value="Glyco_trans_51"/>
</dbReference>
<keyword evidence="8" id="KW-0121">Carboxypeptidase</keyword>
<evidence type="ECO:0000256" key="7">
    <source>
        <dbReference type="ARBA" id="ARBA00022475"/>
    </source>
</evidence>
<dbReference type="Gene3D" id="3.40.710.10">
    <property type="entry name" value="DD-peptidase/beta-lactamase superfamily"/>
    <property type="match status" value="1"/>
</dbReference>
<evidence type="ECO:0000256" key="1">
    <source>
        <dbReference type="ARBA" id="ARBA00002624"/>
    </source>
</evidence>
<keyword evidence="25" id="KW-1133">Transmembrane helix</keyword>
<dbReference type="SUPFAM" id="SSF56601">
    <property type="entry name" value="beta-lactamase/transpeptidase-like"/>
    <property type="match status" value="1"/>
</dbReference>
<keyword evidence="30" id="KW-1185">Reference proteome</keyword>
<comment type="catalytic activity">
    <reaction evidence="21">
        <text>[GlcNAc-(1-&gt;4)-Mur2Ac(oyl-L-Ala-gamma-D-Glu-L-Lys-D-Ala-D-Ala)](n)-di-trans,octa-cis-undecaprenyl diphosphate + beta-D-GlcNAc-(1-&gt;4)-Mur2Ac(oyl-L-Ala-gamma-D-Glu-L-Lys-D-Ala-D-Ala)-di-trans,octa-cis-undecaprenyl diphosphate = [GlcNAc-(1-&gt;4)-Mur2Ac(oyl-L-Ala-gamma-D-Glu-L-Lys-D-Ala-D-Ala)](n+1)-di-trans,octa-cis-undecaprenyl diphosphate + di-trans,octa-cis-undecaprenyl diphosphate + H(+)</text>
        <dbReference type="Rhea" id="RHEA:23708"/>
        <dbReference type="Rhea" id="RHEA-COMP:9602"/>
        <dbReference type="Rhea" id="RHEA-COMP:9603"/>
        <dbReference type="ChEBI" id="CHEBI:15378"/>
        <dbReference type="ChEBI" id="CHEBI:58405"/>
        <dbReference type="ChEBI" id="CHEBI:60033"/>
        <dbReference type="ChEBI" id="CHEBI:78435"/>
        <dbReference type="EC" id="2.4.99.28"/>
    </reaction>
</comment>
<keyword evidence="11 23" id="KW-0808">Transferase</keyword>
<name>A0ABU7GA51_9ALTE</name>
<dbReference type="NCBIfam" id="TIGR02074">
    <property type="entry name" value="PBP_1a_fam"/>
    <property type="match status" value="1"/>
</dbReference>
<proteinExistence type="inferred from homology"/>
<comment type="catalytic activity">
    <reaction evidence="20">
        <text>Preferential cleavage: (Ac)2-L-Lys-D-Ala-|-D-Ala. Also transpeptidation of peptidyl-alanyl moieties that are N-acyl substituents of D-alanine.</text>
        <dbReference type="EC" id="3.4.16.4"/>
    </reaction>
</comment>
<evidence type="ECO:0000256" key="19">
    <source>
        <dbReference type="ARBA" id="ARBA00032454"/>
    </source>
</evidence>
<evidence type="ECO:0000256" key="15">
    <source>
        <dbReference type="ARBA" id="ARBA00023136"/>
    </source>
</evidence>
<dbReference type="PIRSF" id="PIRSF002799">
    <property type="entry name" value="PBP_1b"/>
    <property type="match status" value="1"/>
</dbReference>
<evidence type="ECO:0000256" key="22">
    <source>
        <dbReference type="NCBIfam" id="TIGR02071"/>
    </source>
</evidence>
<keyword evidence="18 23" id="KW-0961">Cell wall biogenesis/degradation</keyword>
<comment type="caution">
    <text evidence="29">The sequence shown here is derived from an EMBL/GenBank/DDBJ whole genome shotgun (WGS) entry which is preliminary data.</text>
</comment>
<comment type="pathway">
    <text evidence="3 23">Cell wall biogenesis; peptidoglycan biosynthesis.</text>
</comment>
<feature type="compositionally biased region" description="Pro residues" evidence="24">
    <location>
        <begin position="1"/>
        <end position="12"/>
    </location>
</feature>
<gene>
    <name evidence="29" type="primary">mrcB</name>
    <name evidence="29" type="ORF">SNR37_000635</name>
</gene>
<dbReference type="NCBIfam" id="TIGR02071">
    <property type="entry name" value="PBP_1b"/>
    <property type="match status" value="1"/>
</dbReference>
<evidence type="ECO:0000256" key="5">
    <source>
        <dbReference type="ARBA" id="ARBA00007739"/>
    </source>
</evidence>
<reference evidence="29 30" key="2">
    <citation type="submission" date="2023-12" db="EMBL/GenBank/DDBJ databases">
        <authorList>
            <consortium name="Cladostephus spongiosus"/>
            <person name="Lorente B."/>
            <person name="Cabral C."/>
            <person name="Frias J."/>
            <person name="Faria J."/>
            <person name="Toubarro D."/>
        </authorList>
    </citation>
    <scope>NUCLEOTIDE SEQUENCE [LARGE SCALE GENOMIC DNA]</scope>
    <source>
        <strain evidence="29 30">ZMCS4</strain>
    </source>
</reference>
<dbReference type="Gene3D" id="1.10.3810.10">
    <property type="entry name" value="Biosynthetic peptidoglycan transglycosylase-like"/>
    <property type="match status" value="1"/>
</dbReference>
<dbReference type="Gene3D" id="3.30.2060.10">
    <property type="entry name" value="Penicillin-binding protein 1b domain"/>
    <property type="match status" value="1"/>
</dbReference>
<keyword evidence="25" id="KW-0812">Transmembrane</keyword>
<evidence type="ECO:0000256" key="11">
    <source>
        <dbReference type="ARBA" id="ARBA00022679"/>
    </source>
</evidence>
<dbReference type="SUPFAM" id="SSF53955">
    <property type="entry name" value="Lysozyme-like"/>
    <property type="match status" value="1"/>
</dbReference>
<dbReference type="Pfam" id="PF14814">
    <property type="entry name" value="UB2H"/>
    <property type="match status" value="1"/>
</dbReference>
<dbReference type="PANTHER" id="PTHR32282">
    <property type="entry name" value="BINDING PROTEIN TRANSPEPTIDASE, PUTATIVE-RELATED"/>
    <property type="match status" value="1"/>
</dbReference>
<evidence type="ECO:0000256" key="17">
    <source>
        <dbReference type="ARBA" id="ARBA00023268"/>
    </source>
</evidence>
<feature type="transmembrane region" description="Helical" evidence="25">
    <location>
        <begin position="54"/>
        <end position="75"/>
    </location>
</feature>
<feature type="domain" description="Glycosyl transferase family 51" evidence="27">
    <location>
        <begin position="197"/>
        <end position="367"/>
    </location>
</feature>
<evidence type="ECO:0000256" key="14">
    <source>
        <dbReference type="ARBA" id="ARBA00022984"/>
    </source>
</evidence>
<evidence type="ECO:0000256" key="3">
    <source>
        <dbReference type="ARBA" id="ARBA00004752"/>
    </source>
</evidence>
<keyword evidence="10 23" id="KW-0328">Glycosyltransferase</keyword>
<dbReference type="Gene3D" id="1.20.5.100">
    <property type="entry name" value="Cytochrome c1, transmembrane anchor, C-terminal"/>
    <property type="match status" value="1"/>
</dbReference>
<feature type="domain" description="Penicillin-binding protein transpeptidase" evidence="26">
    <location>
        <begin position="461"/>
        <end position="711"/>
    </location>
</feature>
<evidence type="ECO:0000256" key="16">
    <source>
        <dbReference type="ARBA" id="ARBA00023251"/>
    </source>
</evidence>